<evidence type="ECO:0000256" key="9">
    <source>
        <dbReference type="ARBA" id="ARBA00023150"/>
    </source>
</evidence>
<reference evidence="13 14" key="1">
    <citation type="submission" date="2016-10" db="EMBL/GenBank/DDBJ databases">
        <authorList>
            <person name="de Groot N.N."/>
        </authorList>
    </citation>
    <scope>NUCLEOTIDE SEQUENCE [LARGE SCALE GENOMIC DNA]</scope>
    <source>
        <strain evidence="13 14">DSM 16199</strain>
    </source>
</reference>
<evidence type="ECO:0000256" key="1">
    <source>
        <dbReference type="ARBA" id="ARBA00001946"/>
    </source>
</evidence>
<dbReference type="PROSITE" id="PS01079">
    <property type="entry name" value="MOCF_BIOSYNTHESIS_2"/>
    <property type="match status" value="1"/>
</dbReference>
<dbReference type="EMBL" id="FOTF01000005">
    <property type="protein sequence ID" value="SFK97562.1"/>
    <property type="molecule type" value="Genomic_DNA"/>
</dbReference>
<dbReference type="InterPro" id="IPR008284">
    <property type="entry name" value="MoCF_biosynth_CS"/>
</dbReference>
<protein>
    <recommendedName>
        <fullName evidence="11">Molybdopterin molybdenumtransferase</fullName>
        <ecNumber evidence="11">2.10.1.1</ecNumber>
    </recommendedName>
</protein>
<evidence type="ECO:0000256" key="2">
    <source>
        <dbReference type="ARBA" id="ARBA00002901"/>
    </source>
</evidence>
<evidence type="ECO:0000256" key="4">
    <source>
        <dbReference type="ARBA" id="ARBA00010763"/>
    </source>
</evidence>
<accession>A0A1I4DVB1</accession>
<dbReference type="GO" id="GO:0061599">
    <property type="term" value="F:molybdopterin molybdotransferase activity"/>
    <property type="evidence" value="ECO:0007669"/>
    <property type="project" value="UniProtKB-UniRule"/>
</dbReference>
<dbReference type="InterPro" id="IPR036688">
    <property type="entry name" value="MoeA_C_domain_IV_sf"/>
</dbReference>
<keyword evidence="7 11" id="KW-0479">Metal-binding</keyword>
<dbReference type="Gene3D" id="2.40.340.10">
    <property type="entry name" value="MoeA, C-terminal, domain IV"/>
    <property type="match status" value="1"/>
</dbReference>
<dbReference type="SUPFAM" id="SSF63867">
    <property type="entry name" value="MoeA C-terminal domain-like"/>
    <property type="match status" value="1"/>
</dbReference>
<dbReference type="Proteomes" id="UP000199550">
    <property type="component" value="Unassembled WGS sequence"/>
</dbReference>
<dbReference type="AlphaFoldDB" id="A0A1I4DVB1"/>
<dbReference type="Pfam" id="PF00994">
    <property type="entry name" value="MoCF_biosynth"/>
    <property type="match status" value="1"/>
</dbReference>
<proteinExistence type="inferred from homology"/>
<comment type="function">
    <text evidence="2 11">Catalyzes the insertion of molybdate into adenylated molybdopterin with the concomitant release of AMP.</text>
</comment>
<dbReference type="CDD" id="cd00887">
    <property type="entry name" value="MoeA"/>
    <property type="match status" value="1"/>
</dbReference>
<evidence type="ECO:0000313" key="13">
    <source>
        <dbReference type="EMBL" id="SFK97562.1"/>
    </source>
</evidence>
<dbReference type="InterPro" id="IPR001453">
    <property type="entry name" value="MoaB/Mog_dom"/>
</dbReference>
<evidence type="ECO:0000259" key="12">
    <source>
        <dbReference type="SMART" id="SM00852"/>
    </source>
</evidence>
<dbReference type="InterPro" id="IPR005110">
    <property type="entry name" value="MoeA_linker/N"/>
</dbReference>
<feature type="domain" description="MoaB/Mog" evidence="12">
    <location>
        <begin position="476"/>
        <end position="613"/>
    </location>
</feature>
<comment type="cofactor">
    <cofactor evidence="1 11">
        <name>Mg(2+)</name>
        <dbReference type="ChEBI" id="CHEBI:18420"/>
    </cofactor>
</comment>
<comment type="pathway">
    <text evidence="3 11">Cofactor biosynthesis; molybdopterin biosynthesis.</text>
</comment>
<evidence type="ECO:0000256" key="8">
    <source>
        <dbReference type="ARBA" id="ARBA00022842"/>
    </source>
</evidence>
<dbReference type="FunFam" id="3.40.980.10:FF:000004">
    <property type="entry name" value="Molybdopterin molybdenumtransferase"/>
    <property type="match status" value="1"/>
</dbReference>
<dbReference type="InterPro" id="IPR005111">
    <property type="entry name" value="MoeA_C_domain_IV"/>
</dbReference>
<comment type="catalytic activity">
    <reaction evidence="10">
        <text>adenylyl-molybdopterin + molybdate = Mo-molybdopterin + AMP + H(+)</text>
        <dbReference type="Rhea" id="RHEA:35047"/>
        <dbReference type="ChEBI" id="CHEBI:15378"/>
        <dbReference type="ChEBI" id="CHEBI:36264"/>
        <dbReference type="ChEBI" id="CHEBI:62727"/>
        <dbReference type="ChEBI" id="CHEBI:71302"/>
        <dbReference type="ChEBI" id="CHEBI:456215"/>
        <dbReference type="EC" id="2.10.1.1"/>
    </reaction>
</comment>
<evidence type="ECO:0000256" key="5">
    <source>
        <dbReference type="ARBA" id="ARBA00022505"/>
    </source>
</evidence>
<evidence type="ECO:0000256" key="7">
    <source>
        <dbReference type="ARBA" id="ARBA00022723"/>
    </source>
</evidence>
<dbReference type="OrthoDB" id="9804758at2"/>
<name>A0A1I4DVB1_9RHOB</name>
<keyword evidence="8 11" id="KW-0460">Magnesium</keyword>
<dbReference type="Pfam" id="PF03454">
    <property type="entry name" value="MoeA_C"/>
    <property type="match status" value="1"/>
</dbReference>
<dbReference type="PANTHER" id="PTHR10192">
    <property type="entry name" value="MOLYBDOPTERIN BIOSYNTHESIS PROTEIN"/>
    <property type="match status" value="1"/>
</dbReference>
<dbReference type="SUPFAM" id="SSF53218">
    <property type="entry name" value="Molybdenum cofactor biosynthesis proteins"/>
    <property type="match status" value="1"/>
</dbReference>
<dbReference type="InterPro" id="IPR036425">
    <property type="entry name" value="MoaB/Mog-like_dom_sf"/>
</dbReference>
<keyword evidence="9 11" id="KW-0501">Molybdenum cofactor biosynthesis</keyword>
<dbReference type="NCBIfam" id="TIGR00177">
    <property type="entry name" value="molyb_syn"/>
    <property type="match status" value="1"/>
</dbReference>
<evidence type="ECO:0000256" key="3">
    <source>
        <dbReference type="ARBA" id="ARBA00005046"/>
    </source>
</evidence>
<dbReference type="UniPathway" id="UPA00344"/>
<comment type="similarity">
    <text evidence="4 11">Belongs to the MoeA family.</text>
</comment>
<sequence>MSFDTVIMVDWSGGNDRGATPKKDAIWTCIARAGQAEPPLYHRNRQIAETYLQGTLTAEQTAGRRTLAAFDLCFAYPAGFAEKLTGSDDPLALWDWFAARVTDTPGFNNRFDLAGQINTQFPGTGPFWGNGRPNHDVPHLPRKGRDRTGHDLPEHRATDLAAPGAFSPWQLSGAGAVGGQVIMGLPMLSRLRHHFGAALSVWPFEAPTADIVLAESYFSLLPASYLTGHAIRDAAQVALYARALSALTPDQWQTVLDVVPTAEGWVLGLGHQDLLKGAAMPDLTPPPLRNDCFAMPQGAHWTPVDDALAHLRAQLSPITATETIPLAAAAGRILAAPVIAARSHPPHANAAVDGYAFAGPLPDGPRTLPLHPGRAAAGDPFNGTVPDGHALRILTGANIPDGTDTVVLQEDTAANDTHIALHGPLKQRANARKAGEDMTAGSDVLPAQRRLTPADLATLAACGTGQVTVHKRLRVGVLSTGDELRAPGEHAADGQIFDANRAMLLADIERWGHAAIDLGIAPDDRPKLRTILDDAADRCDAILTSGGASAGDEDHMSALLQGTGTLALWRIAMKPGRPLALGLWQNTPVFGLPGNPVAAQVCALVFAHPALAHLAGAQWPTPQGFSLPAAFSKSKKAGRREYLRARITDGAAEVFPSEGSGRVSGLSWATGLVVLPDAAAQITPGTPVTYIPFASFDL</sequence>
<dbReference type="STRING" id="195913.SAMN04488004_105113"/>
<dbReference type="NCBIfam" id="NF045515">
    <property type="entry name" value="Glp_gephyrin"/>
    <property type="match status" value="1"/>
</dbReference>
<evidence type="ECO:0000313" key="14">
    <source>
        <dbReference type="Proteomes" id="UP000199550"/>
    </source>
</evidence>
<evidence type="ECO:0000256" key="10">
    <source>
        <dbReference type="ARBA" id="ARBA00047317"/>
    </source>
</evidence>
<organism evidence="13 14">
    <name type="scientific">Loktanella salsilacus</name>
    <dbReference type="NCBI Taxonomy" id="195913"/>
    <lineage>
        <taxon>Bacteria</taxon>
        <taxon>Pseudomonadati</taxon>
        <taxon>Pseudomonadota</taxon>
        <taxon>Alphaproteobacteria</taxon>
        <taxon>Rhodobacterales</taxon>
        <taxon>Roseobacteraceae</taxon>
        <taxon>Loktanella</taxon>
    </lineage>
</organism>
<dbReference type="PANTHER" id="PTHR10192:SF5">
    <property type="entry name" value="GEPHYRIN"/>
    <property type="match status" value="1"/>
</dbReference>
<keyword evidence="6 11" id="KW-0808">Transferase</keyword>
<keyword evidence="5 11" id="KW-0500">Molybdenum</keyword>
<dbReference type="Gene3D" id="3.40.980.10">
    <property type="entry name" value="MoaB/Mog-like domain"/>
    <property type="match status" value="1"/>
</dbReference>
<dbReference type="Pfam" id="PF03453">
    <property type="entry name" value="MoeA_N"/>
    <property type="match status" value="1"/>
</dbReference>
<dbReference type="Gene3D" id="3.90.105.10">
    <property type="entry name" value="Molybdopterin biosynthesis moea protein, domain 2"/>
    <property type="match status" value="1"/>
</dbReference>
<dbReference type="Gene3D" id="2.170.190.11">
    <property type="entry name" value="Molybdopterin biosynthesis moea protein, domain 3"/>
    <property type="match status" value="1"/>
</dbReference>
<dbReference type="SMART" id="SM00852">
    <property type="entry name" value="MoCF_biosynth"/>
    <property type="match status" value="1"/>
</dbReference>
<dbReference type="GO" id="GO:0046872">
    <property type="term" value="F:metal ion binding"/>
    <property type="evidence" value="ECO:0007669"/>
    <property type="project" value="UniProtKB-UniRule"/>
</dbReference>
<gene>
    <name evidence="13" type="ORF">SAMN04488004_105113</name>
</gene>
<dbReference type="EC" id="2.10.1.1" evidence="11"/>
<dbReference type="InterPro" id="IPR036135">
    <property type="entry name" value="MoeA_linker/N_sf"/>
</dbReference>
<keyword evidence="14" id="KW-1185">Reference proteome</keyword>
<evidence type="ECO:0000256" key="11">
    <source>
        <dbReference type="RuleBase" id="RU365090"/>
    </source>
</evidence>
<evidence type="ECO:0000256" key="6">
    <source>
        <dbReference type="ARBA" id="ARBA00022679"/>
    </source>
</evidence>
<dbReference type="InterPro" id="IPR038987">
    <property type="entry name" value="MoeA-like"/>
</dbReference>
<dbReference type="GO" id="GO:0006777">
    <property type="term" value="P:Mo-molybdopterin cofactor biosynthetic process"/>
    <property type="evidence" value="ECO:0007669"/>
    <property type="project" value="UniProtKB-UniRule"/>
</dbReference>
<dbReference type="SUPFAM" id="SSF63882">
    <property type="entry name" value="MoeA N-terminal region -like"/>
    <property type="match status" value="1"/>
</dbReference>
<dbReference type="RefSeq" id="WP_090186911.1">
    <property type="nucleotide sequence ID" value="NZ_FOTF01000005.1"/>
</dbReference>
<dbReference type="GO" id="GO:0005829">
    <property type="term" value="C:cytosol"/>
    <property type="evidence" value="ECO:0007669"/>
    <property type="project" value="TreeGrafter"/>
</dbReference>